<dbReference type="EC" id="2.7.4.23" evidence="6"/>
<dbReference type="Gene3D" id="3.40.50.300">
    <property type="entry name" value="P-loop containing nucleotide triphosphate hydrolases"/>
    <property type="match status" value="1"/>
</dbReference>
<evidence type="ECO:0000256" key="3">
    <source>
        <dbReference type="ARBA" id="ARBA00022679"/>
    </source>
</evidence>
<evidence type="ECO:0000256" key="5">
    <source>
        <dbReference type="ARBA" id="ARBA00022840"/>
    </source>
</evidence>
<evidence type="ECO:0000313" key="11">
    <source>
        <dbReference type="Proteomes" id="UP000182045"/>
    </source>
</evidence>
<dbReference type="RefSeq" id="WP_072244356.1">
    <property type="nucleotide sequence ID" value="NZ_FBYC01000001.1"/>
</dbReference>
<dbReference type="AlphaFoldDB" id="A0A0P7WDR2"/>
<dbReference type="InterPro" id="IPR008145">
    <property type="entry name" value="GK/Ca_channel_bsu"/>
</dbReference>
<dbReference type="NCBIfam" id="TIGR02322">
    <property type="entry name" value="phosphon_PhnN"/>
    <property type="match status" value="1"/>
</dbReference>
<dbReference type="PANTHER" id="PTHR23117:SF8">
    <property type="entry name" value="RIBOSE 1,5-BISPHOSPHATE PHOSPHOKINASE PHNN"/>
    <property type="match status" value="1"/>
</dbReference>
<feature type="binding site" evidence="6">
    <location>
        <begin position="11"/>
        <end position="18"/>
    </location>
    <ligand>
        <name>ATP</name>
        <dbReference type="ChEBI" id="CHEBI:30616"/>
    </ligand>
</feature>
<proteinExistence type="inferred from homology"/>
<keyword evidence="9" id="KW-0418">Kinase</keyword>
<dbReference type="SUPFAM" id="SSF52540">
    <property type="entry name" value="P-loop containing nucleoside triphosphate hydrolases"/>
    <property type="match status" value="1"/>
</dbReference>
<name>A0A0P7WDR2_9RHOB</name>
<keyword evidence="11" id="KW-1185">Reference proteome</keyword>
<dbReference type="GO" id="GO:0005524">
    <property type="term" value="F:ATP binding"/>
    <property type="evidence" value="ECO:0007669"/>
    <property type="project" value="UniProtKB-KW"/>
</dbReference>
<organism evidence="9 10">
    <name type="scientific">Roseibaca calidilacus</name>
    <dbReference type="NCBI Taxonomy" id="1666912"/>
    <lineage>
        <taxon>Bacteria</taxon>
        <taxon>Pseudomonadati</taxon>
        <taxon>Pseudomonadota</taxon>
        <taxon>Alphaproteobacteria</taxon>
        <taxon>Rhodobacterales</taxon>
        <taxon>Paracoccaceae</taxon>
        <taxon>Roseinatronobacter</taxon>
    </lineage>
</organism>
<evidence type="ECO:0000256" key="6">
    <source>
        <dbReference type="HAMAP-Rule" id="MF_00836"/>
    </source>
</evidence>
<dbReference type="Pfam" id="PF00625">
    <property type="entry name" value="Guanylate_kin"/>
    <property type="match status" value="1"/>
</dbReference>
<comment type="pathway">
    <text evidence="2 6">Metabolic intermediate biosynthesis; 5-phospho-alpha-D-ribose 1-diphosphate biosynthesis; 5-phospho-alpha-D-ribose 1-diphosphate from D-ribose 5-phosphate (route II): step 3/3.</text>
</comment>
<feature type="domain" description="Guanylate kinase-like" evidence="7">
    <location>
        <begin position="4"/>
        <end position="175"/>
    </location>
</feature>
<reference evidence="8 11" key="2">
    <citation type="submission" date="2016-01" db="EMBL/GenBank/DDBJ databases">
        <authorList>
            <person name="Varghese N."/>
        </authorList>
    </citation>
    <scope>NUCLEOTIDE SEQUENCE [LARGE SCALE GENOMIC DNA]</scope>
    <source>
        <strain evidence="8 11">HL-91</strain>
    </source>
</reference>
<dbReference type="PROSITE" id="PS50052">
    <property type="entry name" value="GUANYLATE_KINASE_2"/>
    <property type="match status" value="1"/>
</dbReference>
<evidence type="ECO:0000313" key="10">
    <source>
        <dbReference type="Proteomes" id="UP000050413"/>
    </source>
</evidence>
<evidence type="ECO:0000256" key="2">
    <source>
        <dbReference type="ARBA" id="ARBA00005069"/>
    </source>
</evidence>
<evidence type="ECO:0000313" key="9">
    <source>
        <dbReference type="EMBL" id="KPP92278.1"/>
    </source>
</evidence>
<dbReference type="Proteomes" id="UP000182045">
    <property type="component" value="Unassembled WGS sequence"/>
</dbReference>
<dbReference type="OrthoDB" id="341217at2"/>
<dbReference type="UniPathway" id="UPA00087">
    <property type="reaction ID" value="UER00175"/>
</dbReference>
<evidence type="ECO:0000256" key="4">
    <source>
        <dbReference type="ARBA" id="ARBA00022741"/>
    </source>
</evidence>
<evidence type="ECO:0000256" key="1">
    <source>
        <dbReference type="ARBA" id="ARBA00000373"/>
    </source>
</evidence>
<dbReference type="Proteomes" id="UP000050413">
    <property type="component" value="Unassembled WGS sequence"/>
</dbReference>
<dbReference type="GO" id="GO:0019634">
    <property type="term" value="P:organic phosphonate metabolic process"/>
    <property type="evidence" value="ECO:0007669"/>
    <property type="project" value="UniProtKB-UniRule"/>
</dbReference>
<accession>A0A0P7WDR2</accession>
<dbReference type="GO" id="GO:0033863">
    <property type="term" value="F:ribose 1,5-bisphosphate phosphokinase activity"/>
    <property type="evidence" value="ECO:0007669"/>
    <property type="project" value="UniProtKB-UniRule"/>
</dbReference>
<dbReference type="HAMAP" id="MF_00836">
    <property type="entry name" value="PhnN"/>
    <property type="match status" value="1"/>
</dbReference>
<comment type="similarity">
    <text evidence="6">Belongs to the ribose 1,5-bisphosphokinase family.</text>
</comment>
<dbReference type="InterPro" id="IPR008144">
    <property type="entry name" value="Guanylate_kin-like_dom"/>
</dbReference>
<evidence type="ECO:0000313" key="8">
    <source>
        <dbReference type="EMBL" id="CUX79572.1"/>
    </source>
</evidence>
<comment type="function">
    <text evidence="6">Catalyzes the phosphorylation of ribose 1,5-bisphosphate to 5-phospho-D-ribosyl alpha-1-diphosphate (PRPP).</text>
</comment>
<keyword evidence="5 6" id="KW-0067">ATP-binding</keyword>
<protein>
    <recommendedName>
        <fullName evidence="6">Ribose 1,5-bisphosphate phosphokinase PhnN</fullName>
        <ecNumber evidence="6">2.7.4.23</ecNumber>
    </recommendedName>
    <alternativeName>
        <fullName evidence="6">Ribose 1,5-bisphosphokinase</fullName>
    </alternativeName>
</protein>
<dbReference type="InterPro" id="IPR027417">
    <property type="entry name" value="P-loop_NTPase"/>
</dbReference>
<evidence type="ECO:0000259" key="7">
    <source>
        <dbReference type="PROSITE" id="PS50052"/>
    </source>
</evidence>
<gene>
    <name evidence="6 9" type="primary">phnN</name>
    <name evidence="8" type="ORF">Ga0058931_0255</name>
    <name evidence="9" type="ORF">HLUCCA05_08335</name>
</gene>
<sequence>MSAGRLVVVVGPSGVGKDTLIGALAEHCPEIVVARRVITRAAGAKGEDHDAVSEALFDARLALGHYAVHWSAHGLRYAIPATIDGALAAGRMVVFNGSRGALPAIKARYPQAEVLMITATPETLARRLQARGRETAREIAARLKRAALDPPKDAHVIFNDGSLEDALAQMLRALNLSAQSA</sequence>
<comment type="catalytic activity">
    <reaction evidence="1 6">
        <text>alpha-D-ribose 1,5-bisphosphate + ATP = 5-phospho-alpha-D-ribose 1-diphosphate + ADP</text>
        <dbReference type="Rhea" id="RHEA:20109"/>
        <dbReference type="ChEBI" id="CHEBI:30616"/>
        <dbReference type="ChEBI" id="CHEBI:58017"/>
        <dbReference type="ChEBI" id="CHEBI:68688"/>
        <dbReference type="ChEBI" id="CHEBI:456216"/>
        <dbReference type="EC" id="2.7.4.23"/>
    </reaction>
</comment>
<dbReference type="EMBL" id="LJSG01000012">
    <property type="protein sequence ID" value="KPP92278.1"/>
    <property type="molecule type" value="Genomic_DNA"/>
</dbReference>
<reference evidence="9 10" key="1">
    <citation type="submission" date="2015-09" db="EMBL/GenBank/DDBJ databases">
        <title>Identification and resolution of microdiversity through metagenomic sequencing of parallel consortia.</title>
        <authorList>
            <person name="Nelson W.C."/>
            <person name="Romine M.F."/>
            <person name="Lindemann S.R."/>
        </authorList>
    </citation>
    <scope>NUCLEOTIDE SEQUENCE [LARGE SCALE GENOMIC DNA]</scope>
    <source>
        <strain evidence="9">HL-91</strain>
    </source>
</reference>
<dbReference type="STRING" id="1666912.Ga0058931_0255"/>
<keyword evidence="4 6" id="KW-0547">Nucleotide-binding</keyword>
<keyword evidence="3 6" id="KW-0808">Transferase</keyword>
<dbReference type="EMBL" id="FBYC01000001">
    <property type="protein sequence ID" value="CUX79572.1"/>
    <property type="molecule type" value="Genomic_DNA"/>
</dbReference>
<dbReference type="GO" id="GO:0006015">
    <property type="term" value="P:5-phosphoribose 1-diphosphate biosynthetic process"/>
    <property type="evidence" value="ECO:0007669"/>
    <property type="project" value="UniProtKB-UniRule"/>
</dbReference>
<dbReference type="GO" id="GO:0005829">
    <property type="term" value="C:cytosol"/>
    <property type="evidence" value="ECO:0007669"/>
    <property type="project" value="TreeGrafter"/>
</dbReference>
<comment type="caution">
    <text evidence="9">The sequence shown here is derived from an EMBL/GenBank/DDBJ whole genome shotgun (WGS) entry which is preliminary data.</text>
</comment>
<dbReference type="SMART" id="SM00072">
    <property type="entry name" value="GuKc"/>
    <property type="match status" value="1"/>
</dbReference>
<dbReference type="PANTHER" id="PTHR23117">
    <property type="entry name" value="GUANYLATE KINASE-RELATED"/>
    <property type="match status" value="1"/>
</dbReference>
<dbReference type="InterPro" id="IPR012699">
    <property type="entry name" value="PhnN"/>
</dbReference>